<feature type="chain" id="PRO_5045067718" description="DUF4398 domain-containing protein" evidence="2">
    <location>
        <begin position="28"/>
        <end position="175"/>
    </location>
</feature>
<proteinExistence type="predicted"/>
<keyword evidence="2" id="KW-0732">Signal</keyword>
<evidence type="ECO:0000256" key="1">
    <source>
        <dbReference type="SAM" id="MobiDB-lite"/>
    </source>
</evidence>
<dbReference type="PROSITE" id="PS51257">
    <property type="entry name" value="PROKAR_LIPOPROTEIN"/>
    <property type="match status" value="1"/>
</dbReference>
<evidence type="ECO:0008006" key="5">
    <source>
        <dbReference type="Google" id="ProtNLM"/>
    </source>
</evidence>
<protein>
    <recommendedName>
        <fullName evidence="5">DUF4398 domain-containing protein</fullName>
    </recommendedName>
</protein>
<accession>A0ABX2JKG4</accession>
<gene>
    <name evidence="3" type="ORF">HRV97_04115</name>
</gene>
<evidence type="ECO:0000313" key="3">
    <source>
        <dbReference type="EMBL" id="NTS64345.1"/>
    </source>
</evidence>
<organism evidence="3 4">
    <name type="scientific">Sphingomonas hominis</name>
    <dbReference type="NCBI Taxonomy" id="2741495"/>
    <lineage>
        <taxon>Bacteria</taxon>
        <taxon>Pseudomonadati</taxon>
        <taxon>Pseudomonadota</taxon>
        <taxon>Alphaproteobacteria</taxon>
        <taxon>Sphingomonadales</taxon>
        <taxon>Sphingomonadaceae</taxon>
        <taxon>Sphingomonas</taxon>
    </lineage>
</organism>
<dbReference type="EMBL" id="JABULH010000001">
    <property type="protein sequence ID" value="NTS64345.1"/>
    <property type="molecule type" value="Genomic_DNA"/>
</dbReference>
<comment type="caution">
    <text evidence="3">The sequence shown here is derived from an EMBL/GenBank/DDBJ whole genome shotgun (WGS) entry which is preliminary data.</text>
</comment>
<reference evidence="3 4" key="1">
    <citation type="submission" date="2020-06" db="EMBL/GenBank/DDBJ databases">
        <title>Sphingomonas hominis sp. nov., a member of the Sphingomonas, isolated from the hair of a 22-year-old girl.</title>
        <authorList>
            <person name="Zhang D.-F."/>
            <person name="Cui X.-W."/>
        </authorList>
    </citation>
    <scope>NUCLEOTIDE SEQUENCE [LARGE SCALE GENOMIC DNA]</scope>
    <source>
        <strain evidence="3 4">HHU CXW</strain>
    </source>
</reference>
<keyword evidence="4" id="KW-1185">Reference proteome</keyword>
<sequence>MSSRLPSSSPLLIAALLTAPLLTGACAVTEGPYPSLAPRPAEKLGFAEPPAPPPVAVVADPALDARIADNARERAAAVRGFDAGAARADRLVRAARGSKAGSDPWLNAQTAIAELDALRARHQDALGVLEDAAASRAQALQPAYPSLEAALVEARATSAAQTRRIDALAGSLAPA</sequence>
<feature type="signal peptide" evidence="2">
    <location>
        <begin position="1"/>
        <end position="27"/>
    </location>
</feature>
<feature type="region of interest" description="Disordered" evidence="1">
    <location>
        <begin position="32"/>
        <end position="51"/>
    </location>
</feature>
<evidence type="ECO:0000256" key="2">
    <source>
        <dbReference type="SAM" id="SignalP"/>
    </source>
</evidence>
<evidence type="ECO:0000313" key="4">
    <source>
        <dbReference type="Proteomes" id="UP000621447"/>
    </source>
</evidence>
<dbReference type="RefSeq" id="WP_174192370.1">
    <property type="nucleotide sequence ID" value="NZ_JABULH010000001.1"/>
</dbReference>
<name>A0ABX2JKG4_9SPHN</name>
<dbReference type="Proteomes" id="UP000621447">
    <property type="component" value="Unassembled WGS sequence"/>
</dbReference>